<dbReference type="InterPro" id="IPR011051">
    <property type="entry name" value="RmlC_Cupin_sf"/>
</dbReference>
<evidence type="ECO:0008006" key="3">
    <source>
        <dbReference type="Google" id="ProtNLM"/>
    </source>
</evidence>
<comment type="caution">
    <text evidence="1">The sequence shown here is derived from an EMBL/GenBank/DDBJ whole genome shotgun (WGS) entry which is preliminary data.</text>
</comment>
<reference evidence="1 2" key="1">
    <citation type="journal article" date="2016" name="Nat. Commun.">
        <title>Thousands of microbial genomes shed light on interconnected biogeochemical processes in an aquifer system.</title>
        <authorList>
            <person name="Anantharaman K."/>
            <person name="Brown C.T."/>
            <person name="Hug L.A."/>
            <person name="Sharon I."/>
            <person name="Castelle C.J."/>
            <person name="Probst A.J."/>
            <person name="Thomas B.C."/>
            <person name="Singh A."/>
            <person name="Wilkins M.J."/>
            <person name="Karaoz U."/>
            <person name="Brodie E.L."/>
            <person name="Williams K.H."/>
            <person name="Hubbard S.S."/>
            <person name="Banfield J.F."/>
        </authorList>
    </citation>
    <scope>NUCLEOTIDE SEQUENCE [LARGE SCALE GENOMIC DNA]</scope>
</reference>
<protein>
    <recommendedName>
        <fullName evidence="3">Mannose-6-phosphate isomerase</fullName>
    </recommendedName>
</protein>
<gene>
    <name evidence="1" type="ORF">A3I41_01395</name>
</gene>
<dbReference type="EMBL" id="MGEQ01000010">
    <property type="protein sequence ID" value="OGL86208.1"/>
    <property type="molecule type" value="Genomic_DNA"/>
</dbReference>
<dbReference type="SUPFAM" id="SSF51182">
    <property type="entry name" value="RmlC-like cupins"/>
    <property type="match status" value="1"/>
</dbReference>
<name>A0A1F7V834_9BACT</name>
<sequence>MDSALLIAELKRVSVLMRDDMPIAQLEELEAQFKSLVCQLIDAFPNDPAIAIEIARIQKDMGLLRKYKSYGVKCCTPLGYSIFLLNEGEGFSFQNHLEFKVELFYVLSVLSGGYVFICTADEWNQVFDEQKFAEWFAGSASQDYDAFKKYPQLGDVVKIDRTGIVHTAIGCILEEYANVSTDMVQRLFDQNKGKAIPAEFTKRFVENALSQLMFPNVTLSIDSEVVLHQSNEFVASRVSIEPQQSRSIECENDFVSLYVTDGEGELVLSDSSLDPICLAKGDPVLLVPHSRWRLNNMSDKLLQYSCLRVPKQQALK</sequence>
<accession>A0A1F7V834</accession>
<organism evidence="1 2">
    <name type="scientific">Candidatus Uhrbacteria bacterium RIFCSPLOWO2_02_FULL_48_18</name>
    <dbReference type="NCBI Taxonomy" id="1802408"/>
    <lineage>
        <taxon>Bacteria</taxon>
        <taxon>Candidatus Uhriibacteriota</taxon>
    </lineage>
</organism>
<dbReference type="Proteomes" id="UP000176593">
    <property type="component" value="Unassembled WGS sequence"/>
</dbReference>
<proteinExistence type="predicted"/>
<evidence type="ECO:0000313" key="1">
    <source>
        <dbReference type="EMBL" id="OGL86208.1"/>
    </source>
</evidence>
<dbReference type="AlphaFoldDB" id="A0A1F7V834"/>
<evidence type="ECO:0000313" key="2">
    <source>
        <dbReference type="Proteomes" id="UP000176593"/>
    </source>
</evidence>